<feature type="transmembrane region" description="Helical" evidence="5">
    <location>
        <begin position="30"/>
        <end position="49"/>
    </location>
</feature>
<dbReference type="GO" id="GO:0019722">
    <property type="term" value="P:calcium-mediated signaling"/>
    <property type="evidence" value="ECO:0007669"/>
    <property type="project" value="TreeGrafter"/>
</dbReference>
<dbReference type="PANTHER" id="PTHR33136">
    <property type="entry name" value="RAPID ALKALINIZATION FACTOR-LIKE"/>
    <property type="match status" value="1"/>
</dbReference>
<evidence type="ECO:0000256" key="1">
    <source>
        <dbReference type="ARBA" id="ARBA00009178"/>
    </source>
</evidence>
<accession>A0A4S8J5W6</accession>
<organism evidence="6 7">
    <name type="scientific">Musa balbisiana</name>
    <name type="common">Banana</name>
    <dbReference type="NCBI Taxonomy" id="52838"/>
    <lineage>
        <taxon>Eukaryota</taxon>
        <taxon>Viridiplantae</taxon>
        <taxon>Streptophyta</taxon>
        <taxon>Embryophyta</taxon>
        <taxon>Tracheophyta</taxon>
        <taxon>Spermatophyta</taxon>
        <taxon>Magnoliopsida</taxon>
        <taxon>Liliopsida</taxon>
        <taxon>Zingiberales</taxon>
        <taxon>Musaceae</taxon>
        <taxon>Musa</taxon>
    </lineage>
</organism>
<dbReference type="InterPro" id="IPR008801">
    <property type="entry name" value="RALF"/>
</dbReference>
<evidence type="ECO:0000256" key="3">
    <source>
        <dbReference type="ARBA" id="ARBA00022729"/>
    </source>
</evidence>
<evidence type="ECO:0000256" key="5">
    <source>
        <dbReference type="SAM" id="Phobius"/>
    </source>
</evidence>
<gene>
    <name evidence="6" type="ORF">C4D60_Mb11t11750</name>
</gene>
<keyword evidence="2" id="KW-0372">Hormone</keyword>
<keyword evidence="5" id="KW-0812">Transmembrane</keyword>
<comment type="similarity">
    <text evidence="1">Belongs to the plant rapid alkalinization factor (RALF) family.</text>
</comment>
<keyword evidence="5" id="KW-1133">Transmembrane helix</keyword>
<evidence type="ECO:0000313" key="6">
    <source>
        <dbReference type="EMBL" id="THU55922.1"/>
    </source>
</evidence>
<comment type="caution">
    <text evidence="6">The sequence shown here is derived from an EMBL/GenBank/DDBJ whole genome shotgun (WGS) entry which is preliminary data.</text>
</comment>
<sequence length="143" mass="15521">MHKTRHIIGDRGIGGEVRRSNQHMARPTKAFPLLTVTLIFLLLIAVAGGERGSGVEGQLPLGWNPSLSGCRGTITECLAGYEFDLGSEASRRVLATSIYISYNALRRDSVPCSSRGASYYNCRPGAEVNPYVRSCSAITRCRS</sequence>
<evidence type="ECO:0000256" key="4">
    <source>
        <dbReference type="ARBA" id="ARBA00023157"/>
    </source>
</evidence>
<dbReference type="AlphaFoldDB" id="A0A4S8J5W6"/>
<dbReference type="Pfam" id="PF05498">
    <property type="entry name" value="RALF"/>
    <property type="match status" value="1"/>
</dbReference>
<evidence type="ECO:0000256" key="2">
    <source>
        <dbReference type="ARBA" id="ARBA00022702"/>
    </source>
</evidence>
<keyword evidence="4" id="KW-1015">Disulfide bond</keyword>
<keyword evidence="7" id="KW-1185">Reference proteome</keyword>
<dbReference type="GO" id="GO:0009506">
    <property type="term" value="C:plasmodesma"/>
    <property type="evidence" value="ECO:0007669"/>
    <property type="project" value="TreeGrafter"/>
</dbReference>
<evidence type="ECO:0008006" key="8">
    <source>
        <dbReference type="Google" id="ProtNLM"/>
    </source>
</evidence>
<proteinExistence type="inferred from homology"/>
<name>A0A4S8J5W6_MUSBA</name>
<keyword evidence="3" id="KW-0732">Signal</keyword>
<dbReference type="EMBL" id="PYDT01000007">
    <property type="protein sequence ID" value="THU55922.1"/>
    <property type="molecule type" value="Genomic_DNA"/>
</dbReference>
<dbReference type="PANTHER" id="PTHR33136:SF13">
    <property type="entry name" value="OS10G0328900 PROTEIN"/>
    <property type="match status" value="1"/>
</dbReference>
<dbReference type="Proteomes" id="UP000317650">
    <property type="component" value="Chromosome 11"/>
</dbReference>
<protein>
    <recommendedName>
        <fullName evidence="8">Rapid alkalinization factor 1</fullName>
    </recommendedName>
</protein>
<evidence type="ECO:0000313" key="7">
    <source>
        <dbReference type="Proteomes" id="UP000317650"/>
    </source>
</evidence>
<keyword evidence="5" id="KW-0472">Membrane</keyword>
<reference evidence="6 7" key="1">
    <citation type="journal article" date="2019" name="Nat. Plants">
        <title>Genome sequencing of Musa balbisiana reveals subgenome evolution and function divergence in polyploid bananas.</title>
        <authorList>
            <person name="Yao X."/>
        </authorList>
    </citation>
    <scope>NUCLEOTIDE SEQUENCE [LARGE SCALE GENOMIC DNA]</scope>
    <source>
        <strain evidence="7">cv. DH-PKW</strain>
        <tissue evidence="6">Leaves</tissue>
    </source>
</reference>
<dbReference type="GO" id="GO:0005179">
    <property type="term" value="F:hormone activity"/>
    <property type="evidence" value="ECO:0007669"/>
    <property type="project" value="UniProtKB-KW"/>
</dbReference>